<accession>A0A4Z2EDK1</accession>
<comment type="caution">
    <text evidence="2">The sequence shown here is derived from an EMBL/GenBank/DDBJ whole genome shotgun (WGS) entry which is preliminary data.</text>
</comment>
<keyword evidence="3" id="KW-1185">Reference proteome</keyword>
<evidence type="ECO:0000256" key="1">
    <source>
        <dbReference type="SAM" id="MobiDB-lite"/>
    </source>
</evidence>
<dbReference type="Proteomes" id="UP000314294">
    <property type="component" value="Unassembled WGS sequence"/>
</dbReference>
<protein>
    <submittedName>
        <fullName evidence="2">Uncharacterized protein</fullName>
    </submittedName>
</protein>
<dbReference type="EMBL" id="SRLO01009432">
    <property type="protein sequence ID" value="TNN26818.1"/>
    <property type="molecule type" value="Genomic_DNA"/>
</dbReference>
<sequence length="65" mass="7115">MLKVVGVNDEGIADLPRLVEERERGEAEMKLLLSTNLSHLYAGEDGELEPRRPRGRVPSTAGGKT</sequence>
<name>A0A4Z2EDK1_9TELE</name>
<dbReference type="AlphaFoldDB" id="A0A4Z2EDK1"/>
<proteinExistence type="predicted"/>
<feature type="region of interest" description="Disordered" evidence="1">
    <location>
        <begin position="43"/>
        <end position="65"/>
    </location>
</feature>
<reference evidence="2 3" key="1">
    <citation type="submission" date="2019-03" db="EMBL/GenBank/DDBJ databases">
        <title>First draft genome of Liparis tanakae, snailfish: a comprehensive survey of snailfish specific genes.</title>
        <authorList>
            <person name="Kim W."/>
            <person name="Song I."/>
            <person name="Jeong J.-H."/>
            <person name="Kim D."/>
            <person name="Kim S."/>
            <person name="Ryu S."/>
            <person name="Song J.Y."/>
            <person name="Lee S.K."/>
        </authorList>
    </citation>
    <scope>NUCLEOTIDE SEQUENCE [LARGE SCALE GENOMIC DNA]</scope>
    <source>
        <tissue evidence="2">Muscle</tissue>
    </source>
</reference>
<organism evidence="2 3">
    <name type="scientific">Liparis tanakae</name>
    <name type="common">Tanaka's snailfish</name>
    <dbReference type="NCBI Taxonomy" id="230148"/>
    <lineage>
        <taxon>Eukaryota</taxon>
        <taxon>Metazoa</taxon>
        <taxon>Chordata</taxon>
        <taxon>Craniata</taxon>
        <taxon>Vertebrata</taxon>
        <taxon>Euteleostomi</taxon>
        <taxon>Actinopterygii</taxon>
        <taxon>Neopterygii</taxon>
        <taxon>Teleostei</taxon>
        <taxon>Neoteleostei</taxon>
        <taxon>Acanthomorphata</taxon>
        <taxon>Eupercaria</taxon>
        <taxon>Perciformes</taxon>
        <taxon>Cottioidei</taxon>
        <taxon>Cottales</taxon>
        <taxon>Liparidae</taxon>
        <taxon>Liparis</taxon>
    </lineage>
</organism>
<evidence type="ECO:0000313" key="3">
    <source>
        <dbReference type="Proteomes" id="UP000314294"/>
    </source>
</evidence>
<evidence type="ECO:0000313" key="2">
    <source>
        <dbReference type="EMBL" id="TNN26818.1"/>
    </source>
</evidence>
<gene>
    <name evidence="2" type="ORF">EYF80_063045</name>
</gene>